<sequence length="85" mass="9401">MDYSTARAIVEQHHPGMVVAGLSQSVLCWAFILINEGEEYHDDVPGAALSVAVDRGTGEFFYLVPGTDAFWKYMPDLEEAPIPKE</sequence>
<gene>
    <name evidence="1" type="ORF">ALMA_0599</name>
</gene>
<dbReference type="Proteomes" id="UP000243657">
    <property type="component" value="Unassembled WGS sequence"/>
</dbReference>
<proteinExistence type="predicted"/>
<dbReference type="AlphaFoldDB" id="A0A261F4W7"/>
<dbReference type="RefSeq" id="WP_094726336.1">
    <property type="nucleotide sequence ID" value="NZ_JBHLWS010000013.1"/>
</dbReference>
<keyword evidence="2" id="KW-1185">Reference proteome</keyword>
<protein>
    <recommendedName>
        <fullName evidence="3">Immunity protein 35 domain-containing protein</fullName>
    </recommendedName>
</protein>
<evidence type="ECO:0000313" key="2">
    <source>
        <dbReference type="Proteomes" id="UP000243657"/>
    </source>
</evidence>
<comment type="caution">
    <text evidence="1">The sequence shown here is derived from an EMBL/GenBank/DDBJ whole genome shotgun (WGS) entry which is preliminary data.</text>
</comment>
<accession>A0A261F4W7</accession>
<evidence type="ECO:0000313" key="1">
    <source>
        <dbReference type="EMBL" id="OZG54138.1"/>
    </source>
</evidence>
<name>A0A261F4W7_9BIFI</name>
<organism evidence="1 2">
    <name type="scientific">Alloscardovia macacae</name>
    <dbReference type="NCBI Taxonomy" id="1160091"/>
    <lineage>
        <taxon>Bacteria</taxon>
        <taxon>Bacillati</taxon>
        <taxon>Actinomycetota</taxon>
        <taxon>Actinomycetes</taxon>
        <taxon>Bifidobacteriales</taxon>
        <taxon>Bifidobacteriaceae</taxon>
        <taxon>Alloscardovia</taxon>
    </lineage>
</organism>
<dbReference type="EMBL" id="MWWT01000005">
    <property type="protein sequence ID" value="OZG54138.1"/>
    <property type="molecule type" value="Genomic_DNA"/>
</dbReference>
<reference evidence="1 2" key="1">
    <citation type="journal article" date="2017" name="BMC Genomics">
        <title>Comparative genomic and phylogenomic analyses of the Bifidobacteriaceae family.</title>
        <authorList>
            <person name="Lugli G.A."/>
            <person name="Milani C."/>
            <person name="Turroni F."/>
            <person name="Duranti S."/>
            <person name="Mancabelli L."/>
            <person name="Mangifesta M."/>
            <person name="Ferrario C."/>
            <person name="Modesto M."/>
            <person name="Mattarelli P."/>
            <person name="Jiri K."/>
            <person name="van Sinderen D."/>
            <person name="Ventura M."/>
        </authorList>
    </citation>
    <scope>NUCLEOTIDE SEQUENCE [LARGE SCALE GENOMIC DNA]</scope>
    <source>
        <strain evidence="1 2">DSM 24762</strain>
    </source>
</reference>
<evidence type="ECO:0008006" key="3">
    <source>
        <dbReference type="Google" id="ProtNLM"/>
    </source>
</evidence>